<evidence type="ECO:0000313" key="2">
    <source>
        <dbReference type="EMBL" id="CAB4573537.1"/>
    </source>
</evidence>
<sequence length="98" mass="9791">MAAPDAPDSRPLSALPSPAARIAAFVSILIGGFAGGVIGYTLVDLQCEGECGLPLGIGVFVGAVVAAGGMSIVAVLVLRALGEWREIERLEASRGGTA</sequence>
<feature type="transmembrane region" description="Helical" evidence="1">
    <location>
        <begin position="22"/>
        <end position="43"/>
    </location>
</feature>
<dbReference type="EMBL" id="CAEZSR010000109">
    <property type="protein sequence ID" value="CAB4573537.1"/>
    <property type="molecule type" value="Genomic_DNA"/>
</dbReference>
<name>A0A6J6EBT3_9ZZZZ</name>
<keyword evidence="1" id="KW-1133">Transmembrane helix</keyword>
<proteinExistence type="predicted"/>
<reference evidence="2" key="1">
    <citation type="submission" date="2020-05" db="EMBL/GenBank/DDBJ databases">
        <authorList>
            <person name="Chiriac C."/>
            <person name="Salcher M."/>
            <person name="Ghai R."/>
            <person name="Kavagutti S V."/>
        </authorList>
    </citation>
    <scope>NUCLEOTIDE SEQUENCE</scope>
</reference>
<gene>
    <name evidence="2" type="ORF">UFOPK1493_02560</name>
</gene>
<feature type="transmembrane region" description="Helical" evidence="1">
    <location>
        <begin position="55"/>
        <end position="81"/>
    </location>
</feature>
<keyword evidence="1" id="KW-0472">Membrane</keyword>
<organism evidence="2">
    <name type="scientific">freshwater metagenome</name>
    <dbReference type="NCBI Taxonomy" id="449393"/>
    <lineage>
        <taxon>unclassified sequences</taxon>
        <taxon>metagenomes</taxon>
        <taxon>ecological metagenomes</taxon>
    </lineage>
</organism>
<dbReference type="AlphaFoldDB" id="A0A6J6EBT3"/>
<keyword evidence="1" id="KW-0812">Transmembrane</keyword>
<accession>A0A6J6EBT3</accession>
<protein>
    <submittedName>
        <fullName evidence="2">Unannotated protein</fullName>
    </submittedName>
</protein>
<evidence type="ECO:0000256" key="1">
    <source>
        <dbReference type="SAM" id="Phobius"/>
    </source>
</evidence>